<feature type="compositionally biased region" description="Polar residues" evidence="1">
    <location>
        <begin position="326"/>
        <end position="344"/>
    </location>
</feature>
<comment type="caution">
    <text evidence="2">The sequence shown here is derived from an EMBL/GenBank/DDBJ whole genome shotgun (WGS) entry which is preliminary data.</text>
</comment>
<feature type="region of interest" description="Disordered" evidence="1">
    <location>
        <begin position="325"/>
        <end position="344"/>
    </location>
</feature>
<reference evidence="2" key="1">
    <citation type="submission" date="2021-06" db="EMBL/GenBank/DDBJ databases">
        <authorList>
            <person name="Kallberg Y."/>
            <person name="Tangrot J."/>
            <person name="Rosling A."/>
        </authorList>
    </citation>
    <scope>NUCLEOTIDE SEQUENCE</scope>
    <source>
        <strain evidence="2">MT106</strain>
    </source>
</reference>
<feature type="compositionally biased region" description="Basic and acidic residues" evidence="1">
    <location>
        <begin position="456"/>
        <end position="466"/>
    </location>
</feature>
<dbReference type="OrthoDB" id="10653002at2759"/>
<accession>A0A9N9ARP8</accession>
<keyword evidence="3" id="KW-1185">Reference proteome</keyword>
<feature type="region of interest" description="Disordered" evidence="1">
    <location>
        <begin position="1"/>
        <end position="48"/>
    </location>
</feature>
<proteinExistence type="predicted"/>
<dbReference type="AlphaFoldDB" id="A0A9N9ARP8"/>
<evidence type="ECO:0000313" key="2">
    <source>
        <dbReference type="EMBL" id="CAG8539222.1"/>
    </source>
</evidence>
<feature type="compositionally biased region" description="Basic and acidic residues" evidence="1">
    <location>
        <begin position="485"/>
        <end position="494"/>
    </location>
</feature>
<evidence type="ECO:0000313" key="3">
    <source>
        <dbReference type="Proteomes" id="UP000789831"/>
    </source>
</evidence>
<evidence type="ECO:0000256" key="1">
    <source>
        <dbReference type="SAM" id="MobiDB-lite"/>
    </source>
</evidence>
<feature type="region of interest" description="Disordered" evidence="1">
    <location>
        <begin position="440"/>
        <end position="507"/>
    </location>
</feature>
<dbReference type="EMBL" id="CAJVPL010000903">
    <property type="protein sequence ID" value="CAG8539222.1"/>
    <property type="molecule type" value="Genomic_DNA"/>
</dbReference>
<sequence length="538" mass="59162">MPPYKSRPQRASIRRKTGVGEDKTEETSETVTSRNKKENEKKGKVNLPLSKQKDITVITTVAATTQKKTKKKNAIPAEEISTQTDVAIVGSVRDARTTKTKSDPSDTTEAVIDVNEARASARTTRITRATTRSVKASKSRRTEAAIAANRARYAAKLARIDRIKAMKKSVPFSDVIIAEKESASKIENDNNVQKDSNTTVIGDDAKCINLAKIIICEPTSTNTIMTTIPSISNLLNSSADDEKEDTTMVEGATMVDTEGISDLEINDVSNISSIIPGSLVMEDMSIEFTSTNHSNNNEASSLSIHHVPSNFALTDDVLTLQPPLSPMSSHETIRSSSSAGNTTPYITAEECFSPQSSFDEMDDENTLIDDRNVENNYLLGREQQLSVLATKPPNHSPFHQVPPPPISLFQSSNTASLTRSHFLKDSSNLFIKENKQIDGRLPNSELINPPPSLPSKSDRNSSKRTTESLNNRGDQENTYKSAFKSLKDDKDRIRNGSNNGNNNTRYYETPMQRVEVATLGGHKIITDVKLDVQQMQVS</sequence>
<feature type="compositionally biased region" description="Polar residues" evidence="1">
    <location>
        <begin position="467"/>
        <end position="480"/>
    </location>
</feature>
<gene>
    <name evidence="2" type="ORF">AGERDE_LOCUS6099</name>
</gene>
<protein>
    <submittedName>
        <fullName evidence="2">555_t:CDS:1</fullName>
    </submittedName>
</protein>
<dbReference type="Proteomes" id="UP000789831">
    <property type="component" value="Unassembled WGS sequence"/>
</dbReference>
<name>A0A9N9ARP8_9GLOM</name>
<organism evidence="2 3">
    <name type="scientific">Ambispora gerdemannii</name>
    <dbReference type="NCBI Taxonomy" id="144530"/>
    <lineage>
        <taxon>Eukaryota</taxon>
        <taxon>Fungi</taxon>
        <taxon>Fungi incertae sedis</taxon>
        <taxon>Mucoromycota</taxon>
        <taxon>Glomeromycotina</taxon>
        <taxon>Glomeromycetes</taxon>
        <taxon>Archaeosporales</taxon>
        <taxon>Ambisporaceae</taxon>
        <taxon>Ambispora</taxon>
    </lineage>
</organism>